<feature type="transmembrane region" description="Helical" evidence="9">
    <location>
        <begin position="128"/>
        <end position="148"/>
    </location>
</feature>
<dbReference type="InterPro" id="IPR000644">
    <property type="entry name" value="CBS_dom"/>
</dbReference>
<keyword evidence="3 9" id="KW-1133">Transmembrane helix</keyword>
<keyword evidence="12" id="KW-1185">Reference proteome</keyword>
<feature type="transmembrane region" description="Helical" evidence="9">
    <location>
        <begin position="177"/>
        <end position="196"/>
    </location>
</feature>
<evidence type="ECO:0000256" key="8">
    <source>
        <dbReference type="SAM" id="MobiDB-lite"/>
    </source>
</evidence>
<dbReference type="SUPFAM" id="SSF54631">
    <property type="entry name" value="CBS-domain pair"/>
    <property type="match status" value="1"/>
</dbReference>
<feature type="transmembrane region" description="Helical" evidence="9">
    <location>
        <begin position="268"/>
        <end position="290"/>
    </location>
</feature>
<dbReference type="OrthoDB" id="9786493at2"/>
<evidence type="ECO:0000259" key="10">
    <source>
        <dbReference type="PROSITE" id="PS51371"/>
    </source>
</evidence>
<evidence type="ECO:0000256" key="1">
    <source>
        <dbReference type="ARBA" id="ARBA00004141"/>
    </source>
</evidence>
<organism evidence="11 12">
    <name type="scientific">Shewanella frigidimarina (strain NCIMB 400)</name>
    <dbReference type="NCBI Taxonomy" id="318167"/>
    <lineage>
        <taxon>Bacteria</taxon>
        <taxon>Pseudomonadati</taxon>
        <taxon>Pseudomonadota</taxon>
        <taxon>Gammaproteobacteria</taxon>
        <taxon>Alteromonadales</taxon>
        <taxon>Shewanellaceae</taxon>
        <taxon>Shewanella</taxon>
    </lineage>
</organism>
<comment type="subcellular location">
    <subcellularLocation>
        <location evidence="1">Membrane</location>
        <topology evidence="1">Multi-pass membrane protein</topology>
    </subcellularLocation>
</comment>
<dbReference type="PROSITE" id="PS51371">
    <property type="entry name" value="CBS"/>
    <property type="match status" value="1"/>
</dbReference>
<reference evidence="11 12" key="1">
    <citation type="submission" date="2006-08" db="EMBL/GenBank/DDBJ databases">
        <title>Complete sequence of Shewanella frigidimarina NCIMB 400.</title>
        <authorList>
            <consortium name="US DOE Joint Genome Institute"/>
            <person name="Copeland A."/>
            <person name="Lucas S."/>
            <person name="Lapidus A."/>
            <person name="Barry K."/>
            <person name="Detter J.C."/>
            <person name="Glavina del Rio T."/>
            <person name="Hammon N."/>
            <person name="Israni S."/>
            <person name="Dalin E."/>
            <person name="Tice H."/>
            <person name="Pitluck S."/>
            <person name="Fredrickson J.K."/>
            <person name="Kolker E."/>
            <person name="McCuel L.A."/>
            <person name="DiChristina T."/>
            <person name="Nealson K.H."/>
            <person name="Newman D."/>
            <person name="Tiedje J.M."/>
            <person name="Zhou J."/>
            <person name="Romine M.F."/>
            <person name="Culley D.E."/>
            <person name="Serres M."/>
            <person name="Chertkov O."/>
            <person name="Brettin T."/>
            <person name="Bruce D."/>
            <person name="Han C."/>
            <person name="Tapia R."/>
            <person name="Gilna P."/>
            <person name="Schmutz J."/>
            <person name="Larimer F."/>
            <person name="Land M."/>
            <person name="Hauser L."/>
            <person name="Kyrpides N."/>
            <person name="Mikhailova N."/>
            <person name="Richardson P."/>
        </authorList>
    </citation>
    <scope>NUCLEOTIDE SEQUENCE [LARGE SCALE GENOMIC DNA]</scope>
    <source>
        <strain evidence="11 12">NCIMB 400</strain>
    </source>
</reference>
<dbReference type="KEGG" id="sfr:Sfri_2470"/>
<evidence type="ECO:0000256" key="5">
    <source>
        <dbReference type="ARBA" id="ARBA00049660"/>
    </source>
</evidence>
<dbReference type="InterPro" id="IPR046342">
    <property type="entry name" value="CBS_dom_sf"/>
</dbReference>
<gene>
    <name evidence="11" type="ordered locus">Sfri_2470</name>
</gene>
<dbReference type="InterPro" id="IPR024002">
    <property type="entry name" value="For/NO2_transpt_CS"/>
</dbReference>
<comment type="similarity">
    <text evidence="5">Belongs to the FNT transporter (TC 1.A.16) family.</text>
</comment>
<feature type="compositionally biased region" description="Polar residues" evidence="8">
    <location>
        <begin position="331"/>
        <end position="344"/>
    </location>
</feature>
<dbReference type="Proteomes" id="UP000000684">
    <property type="component" value="Chromosome"/>
</dbReference>
<evidence type="ECO:0000256" key="6">
    <source>
        <dbReference type="NCBIfam" id="TIGR04060"/>
    </source>
</evidence>
<dbReference type="InterPro" id="IPR000292">
    <property type="entry name" value="For/NO2_transpt"/>
</dbReference>
<dbReference type="PROSITE" id="PS01005">
    <property type="entry name" value="FORMATE_NITRITE_TP_1"/>
    <property type="match status" value="1"/>
</dbReference>
<dbReference type="Pfam" id="PF01226">
    <property type="entry name" value="Form_Nir_trans"/>
    <property type="match status" value="1"/>
</dbReference>
<feature type="transmembrane region" description="Helical" evidence="9">
    <location>
        <begin position="202"/>
        <end position="220"/>
    </location>
</feature>
<feature type="transmembrane region" description="Helical" evidence="9">
    <location>
        <begin position="49"/>
        <end position="70"/>
    </location>
</feature>
<dbReference type="EMBL" id="CP000447">
    <property type="protein sequence ID" value="ABI72315.1"/>
    <property type="molecule type" value="Genomic_DNA"/>
</dbReference>
<dbReference type="Gene3D" id="3.10.580.10">
    <property type="entry name" value="CBS-domain"/>
    <property type="match status" value="1"/>
</dbReference>
<feature type="domain" description="CBS" evidence="10">
    <location>
        <begin position="406"/>
        <end position="464"/>
    </location>
</feature>
<dbReference type="STRING" id="318167.Sfri_2470"/>
<dbReference type="AlphaFoldDB" id="Q080K0"/>
<dbReference type="GO" id="GO:0015499">
    <property type="term" value="F:formate transmembrane transporter activity"/>
    <property type="evidence" value="ECO:0007669"/>
    <property type="project" value="UniProtKB-UniRule"/>
</dbReference>
<evidence type="ECO:0000256" key="3">
    <source>
        <dbReference type="ARBA" id="ARBA00022989"/>
    </source>
</evidence>
<feature type="transmembrane region" description="Helical" evidence="9">
    <location>
        <begin position="227"/>
        <end position="248"/>
    </location>
</feature>
<evidence type="ECO:0000256" key="2">
    <source>
        <dbReference type="ARBA" id="ARBA00022692"/>
    </source>
</evidence>
<dbReference type="InterPro" id="IPR023999">
    <property type="entry name" value="Formate_transptr_FocA"/>
</dbReference>
<dbReference type="PANTHER" id="PTHR30520">
    <property type="entry name" value="FORMATE TRANSPORTER-RELATED"/>
    <property type="match status" value="1"/>
</dbReference>
<dbReference type="InterPro" id="IPR023271">
    <property type="entry name" value="Aquaporin-like"/>
</dbReference>
<dbReference type="Gene3D" id="1.20.1080.10">
    <property type="entry name" value="Glycerol uptake facilitator protein"/>
    <property type="match status" value="1"/>
</dbReference>
<keyword evidence="7" id="KW-0129">CBS domain</keyword>
<feature type="transmembrane region" description="Helical" evidence="9">
    <location>
        <begin position="82"/>
        <end position="108"/>
    </location>
</feature>
<dbReference type="eggNOG" id="COG2116">
    <property type="taxonomic scope" value="Bacteria"/>
</dbReference>
<evidence type="ECO:0000256" key="9">
    <source>
        <dbReference type="SAM" id="Phobius"/>
    </source>
</evidence>
<dbReference type="PANTHER" id="PTHR30520:SF6">
    <property type="entry name" value="FORMATE_NITRATE FAMILY TRANSPORTER (EUROFUNG)"/>
    <property type="match status" value="1"/>
</dbReference>
<dbReference type="SMART" id="SM00116">
    <property type="entry name" value="CBS"/>
    <property type="match status" value="2"/>
</dbReference>
<sequence>MTALTTKTSTVPIQSVYTQDAANSAVINMCQQAEQYGQSKVIKSHLESFGLAIFAGAFIALAFVFYITVTTGTIGPWGQVRFIGGLAFSLGLILVVICGGELFTSTVLSSVAWAQKRVNTKDLLMCWTRVYVGNFIGAMLMLLLILGAKMHLLNGGQWGLNALNIAQHKIHHDWSQAFILGILCNVLVCLGVWMTFSSKDVLTKAFLLMLPVAMFVSSGFEHSIANLFMVPLGIMLQQFASADFFNAIGVPASQFADITITHFLFNNLIPVTLGNIVGGALFVGLAYLMIERLKHSNADHTAPMVLATLALAECIPAIDAHISNQAMSNQAISNKSASNQSNSDKPIPNVPISSRTMVSQSATGFSKSHSVLTQIHHESNLTPSLKTNGRTAMPKSIINLTVSELMEATPFTLSPELSIHEGLMQLTAAQERGAPVVDKQNRLLGFVSQQDLLRCLWSEEYNKHINSHVADLMQTQVMTVSGNDKIADLVELMVVDREKLFPVTASGMYTGSRFMSYEERLRHASANKPSSFPVVNEGLLLGVITREQIATKICSVMG</sequence>
<dbReference type="eggNOG" id="COG0517">
    <property type="taxonomic scope" value="Bacteria"/>
</dbReference>
<dbReference type="NCBIfam" id="TIGR04060">
    <property type="entry name" value="formate_focA"/>
    <property type="match status" value="1"/>
</dbReference>
<evidence type="ECO:0000256" key="4">
    <source>
        <dbReference type="ARBA" id="ARBA00023136"/>
    </source>
</evidence>
<accession>Q080K0</accession>
<dbReference type="Pfam" id="PF00571">
    <property type="entry name" value="CBS"/>
    <property type="match status" value="1"/>
</dbReference>
<evidence type="ECO:0000313" key="11">
    <source>
        <dbReference type="EMBL" id="ABI72315.1"/>
    </source>
</evidence>
<name>Q080K0_SHEFN</name>
<dbReference type="HOGENOM" id="CLU_036896_4_0_6"/>
<dbReference type="NCBIfam" id="TIGR00790">
    <property type="entry name" value="fnt"/>
    <property type="match status" value="1"/>
</dbReference>
<evidence type="ECO:0000313" key="12">
    <source>
        <dbReference type="Proteomes" id="UP000000684"/>
    </source>
</evidence>
<proteinExistence type="inferred from homology"/>
<keyword evidence="2 9" id="KW-0812">Transmembrane</keyword>
<protein>
    <recommendedName>
        <fullName evidence="6">Formate transporter FocA</fullName>
    </recommendedName>
</protein>
<evidence type="ECO:0000256" key="7">
    <source>
        <dbReference type="PROSITE-ProRule" id="PRU00703"/>
    </source>
</evidence>
<keyword evidence="4 9" id="KW-0472">Membrane</keyword>
<dbReference type="GO" id="GO:0005886">
    <property type="term" value="C:plasma membrane"/>
    <property type="evidence" value="ECO:0007669"/>
    <property type="project" value="UniProtKB-UniRule"/>
</dbReference>
<feature type="region of interest" description="Disordered" evidence="8">
    <location>
        <begin position="331"/>
        <end position="352"/>
    </location>
</feature>